<dbReference type="InterPro" id="IPR006045">
    <property type="entry name" value="Cupin_1"/>
</dbReference>
<dbReference type="PROSITE" id="PS51318">
    <property type="entry name" value="TAT"/>
    <property type="match status" value="1"/>
</dbReference>
<dbReference type="InterPro" id="IPR011051">
    <property type="entry name" value="RmlC_Cupin_sf"/>
</dbReference>
<keyword evidence="4" id="KW-1185">Reference proteome</keyword>
<accession>A0A370I409</accession>
<dbReference type="InterPro" id="IPR014710">
    <property type="entry name" value="RmlC-like_jellyroll"/>
</dbReference>
<dbReference type="SUPFAM" id="SSF51182">
    <property type="entry name" value="RmlC-like cupins"/>
    <property type="match status" value="1"/>
</dbReference>
<feature type="transmembrane region" description="Helical" evidence="1">
    <location>
        <begin position="20"/>
        <end position="39"/>
    </location>
</feature>
<dbReference type="Proteomes" id="UP000254869">
    <property type="component" value="Unassembled WGS sequence"/>
</dbReference>
<dbReference type="GO" id="GO:0030145">
    <property type="term" value="F:manganese ion binding"/>
    <property type="evidence" value="ECO:0007669"/>
    <property type="project" value="InterPro"/>
</dbReference>
<evidence type="ECO:0000259" key="2">
    <source>
        <dbReference type="SMART" id="SM00835"/>
    </source>
</evidence>
<reference evidence="3 4" key="1">
    <citation type="submission" date="2018-07" db="EMBL/GenBank/DDBJ databases">
        <title>Genomic Encyclopedia of Type Strains, Phase IV (KMG-IV): sequencing the most valuable type-strain genomes for metagenomic binning, comparative biology and taxonomic classification.</title>
        <authorList>
            <person name="Goeker M."/>
        </authorList>
    </citation>
    <scope>NUCLEOTIDE SEQUENCE [LARGE SCALE GENOMIC DNA]</scope>
    <source>
        <strain evidence="3 4">DSM 44290</strain>
    </source>
</reference>
<sequence>MPEDSTQHPDQNAKGIDRRLVLGGAAVAAAAVGGGLIGAKANSAEPAPMPGEGDAELRLDQALHHFKLTGADRTTYPGGYLQGANENTFPILRGQRGSVYFVHLEVGGFREPHWHPTAWELNFVISGRAKWSILGTHPDGAYHNTVFEAEQGDLVFAPQGHLHYFENARTDAGLDVLVIFNSSAGEPYDDIGIVASLNAMPRDVLAAAFGVPESAFSSIPTEIKPIVIGRKG</sequence>
<dbReference type="InterPro" id="IPR050253">
    <property type="entry name" value="Seed_Storage-Functional"/>
</dbReference>
<dbReference type="CDD" id="cd20306">
    <property type="entry name" value="cupin_OxDC-like"/>
    <property type="match status" value="1"/>
</dbReference>
<dbReference type="EMBL" id="QQBC01000007">
    <property type="protein sequence ID" value="RDI64871.1"/>
    <property type="molecule type" value="Genomic_DNA"/>
</dbReference>
<dbReference type="PROSITE" id="PS00725">
    <property type="entry name" value="GERMIN"/>
    <property type="match status" value="1"/>
</dbReference>
<keyword evidence="1" id="KW-0472">Membrane</keyword>
<feature type="domain" description="Cupin type-1" evidence="2">
    <location>
        <begin position="66"/>
        <end position="217"/>
    </location>
</feature>
<dbReference type="STRING" id="1210086.GCA_001613105_02329"/>
<dbReference type="PANTHER" id="PTHR31189">
    <property type="entry name" value="OS03G0336100 PROTEIN-RELATED"/>
    <property type="match status" value="1"/>
</dbReference>
<keyword evidence="1" id="KW-1133">Transmembrane helix</keyword>
<dbReference type="Pfam" id="PF00190">
    <property type="entry name" value="Cupin_1"/>
    <property type="match status" value="1"/>
</dbReference>
<proteinExistence type="predicted"/>
<keyword evidence="1" id="KW-0812">Transmembrane</keyword>
<gene>
    <name evidence="3" type="ORF">DFR76_107248</name>
</gene>
<evidence type="ECO:0000313" key="3">
    <source>
        <dbReference type="EMBL" id="RDI64871.1"/>
    </source>
</evidence>
<dbReference type="SMART" id="SM00835">
    <property type="entry name" value="Cupin_1"/>
    <property type="match status" value="1"/>
</dbReference>
<evidence type="ECO:0000313" key="4">
    <source>
        <dbReference type="Proteomes" id="UP000254869"/>
    </source>
</evidence>
<name>A0A370I409_9NOCA</name>
<organism evidence="3 4">
    <name type="scientific">Nocardia pseudobrasiliensis</name>
    <dbReference type="NCBI Taxonomy" id="45979"/>
    <lineage>
        <taxon>Bacteria</taxon>
        <taxon>Bacillati</taxon>
        <taxon>Actinomycetota</taxon>
        <taxon>Actinomycetes</taxon>
        <taxon>Mycobacteriales</taxon>
        <taxon>Nocardiaceae</taxon>
        <taxon>Nocardia</taxon>
    </lineage>
</organism>
<dbReference type="Gene3D" id="2.60.120.10">
    <property type="entry name" value="Jelly Rolls"/>
    <property type="match status" value="1"/>
</dbReference>
<protein>
    <submittedName>
        <fullName evidence="3">Oxalate decarboxylase</fullName>
    </submittedName>
</protein>
<evidence type="ECO:0000256" key="1">
    <source>
        <dbReference type="SAM" id="Phobius"/>
    </source>
</evidence>
<comment type="caution">
    <text evidence="3">The sequence shown here is derived from an EMBL/GenBank/DDBJ whole genome shotgun (WGS) entry which is preliminary data.</text>
</comment>
<dbReference type="AlphaFoldDB" id="A0A370I409"/>
<dbReference type="InterPro" id="IPR019780">
    <property type="entry name" value="Germin_Mn-BS"/>
</dbReference>
<dbReference type="RefSeq" id="WP_067996206.1">
    <property type="nucleotide sequence ID" value="NZ_QQBC01000007.1"/>
</dbReference>
<dbReference type="InterPro" id="IPR006311">
    <property type="entry name" value="TAT_signal"/>
</dbReference>